<dbReference type="SMART" id="SM00066">
    <property type="entry name" value="GAL4"/>
    <property type="match status" value="1"/>
</dbReference>
<evidence type="ECO:0000256" key="4">
    <source>
        <dbReference type="ARBA" id="ARBA00023163"/>
    </source>
</evidence>
<dbReference type="PANTHER" id="PTHR37534">
    <property type="entry name" value="TRANSCRIPTIONAL ACTIVATOR PROTEIN UGA3"/>
    <property type="match status" value="1"/>
</dbReference>
<dbReference type="PROSITE" id="PS50048">
    <property type="entry name" value="ZN2_CY6_FUNGAL_2"/>
    <property type="match status" value="1"/>
</dbReference>
<evidence type="ECO:0000256" key="1">
    <source>
        <dbReference type="ARBA" id="ARBA00004123"/>
    </source>
</evidence>
<dbReference type="PANTHER" id="PTHR37534:SF43">
    <property type="entry name" value="FINGER DOMAIN PROTEIN, PUTATIVE (AFU_ORTHOLOGUE AFUA_1G01850)-RELATED"/>
    <property type="match status" value="1"/>
</dbReference>
<reference evidence="8" key="1">
    <citation type="journal article" date="2023" name="IMA Fungus">
        <title>Comparative genomic study of the Penicillium genus elucidates a diverse pangenome and 15 lateral gene transfer events.</title>
        <authorList>
            <person name="Petersen C."/>
            <person name="Sorensen T."/>
            <person name="Nielsen M.R."/>
            <person name="Sondergaard T.E."/>
            <person name="Sorensen J.L."/>
            <person name="Fitzpatrick D.A."/>
            <person name="Frisvad J.C."/>
            <person name="Nielsen K.L."/>
        </authorList>
    </citation>
    <scope>NUCLEOTIDE SEQUENCE</scope>
    <source>
        <strain evidence="8">IBT 15450</strain>
    </source>
</reference>
<dbReference type="CDD" id="cd00067">
    <property type="entry name" value="GAL4"/>
    <property type="match status" value="1"/>
</dbReference>
<dbReference type="InterPro" id="IPR021858">
    <property type="entry name" value="Fun_TF"/>
</dbReference>
<proteinExistence type="predicted"/>
<dbReference type="PRINTS" id="PR00755">
    <property type="entry name" value="AFLATOXINBRP"/>
</dbReference>
<dbReference type="GO" id="GO:0008270">
    <property type="term" value="F:zinc ion binding"/>
    <property type="evidence" value="ECO:0007669"/>
    <property type="project" value="InterPro"/>
</dbReference>
<feature type="compositionally biased region" description="Low complexity" evidence="6">
    <location>
        <begin position="90"/>
        <end position="102"/>
    </location>
</feature>
<feature type="region of interest" description="Disordered" evidence="6">
    <location>
        <begin position="90"/>
        <end position="152"/>
    </location>
</feature>
<reference evidence="8" key="2">
    <citation type="submission" date="2023-01" db="EMBL/GenBank/DDBJ databases">
        <authorList>
            <person name="Petersen C."/>
        </authorList>
    </citation>
    <scope>NUCLEOTIDE SEQUENCE</scope>
    <source>
        <strain evidence="8">IBT 15450</strain>
    </source>
</reference>
<evidence type="ECO:0000256" key="3">
    <source>
        <dbReference type="ARBA" id="ARBA00023125"/>
    </source>
</evidence>
<dbReference type="GO" id="GO:0045944">
    <property type="term" value="P:positive regulation of transcription by RNA polymerase II"/>
    <property type="evidence" value="ECO:0007669"/>
    <property type="project" value="TreeGrafter"/>
</dbReference>
<keyword evidence="4" id="KW-0804">Transcription</keyword>
<dbReference type="InterPro" id="IPR036864">
    <property type="entry name" value="Zn2-C6_fun-type_DNA-bd_sf"/>
</dbReference>
<keyword evidence="5" id="KW-0539">Nucleus</keyword>
<feature type="domain" description="Zn(2)-C6 fungal-type" evidence="7">
    <location>
        <begin position="19"/>
        <end position="49"/>
    </location>
</feature>
<evidence type="ECO:0000313" key="9">
    <source>
        <dbReference type="Proteomes" id="UP001219568"/>
    </source>
</evidence>
<dbReference type="PROSITE" id="PS00463">
    <property type="entry name" value="ZN2_CY6_FUNGAL_1"/>
    <property type="match status" value="1"/>
</dbReference>
<keyword evidence="9" id="KW-1185">Reference proteome</keyword>
<name>A0AAD6I3Q5_PENCN</name>
<dbReference type="SUPFAM" id="SSF57701">
    <property type="entry name" value="Zn2/Cys6 DNA-binding domain"/>
    <property type="match status" value="1"/>
</dbReference>
<dbReference type="GO" id="GO:0000981">
    <property type="term" value="F:DNA-binding transcription factor activity, RNA polymerase II-specific"/>
    <property type="evidence" value="ECO:0007669"/>
    <property type="project" value="InterPro"/>
</dbReference>
<evidence type="ECO:0000256" key="5">
    <source>
        <dbReference type="ARBA" id="ARBA00023242"/>
    </source>
</evidence>
<dbReference type="GO" id="GO:0005634">
    <property type="term" value="C:nucleus"/>
    <property type="evidence" value="ECO:0007669"/>
    <property type="project" value="UniProtKB-SubCell"/>
</dbReference>
<keyword evidence="2" id="KW-0805">Transcription regulation</keyword>
<evidence type="ECO:0000259" key="7">
    <source>
        <dbReference type="PROSITE" id="PS50048"/>
    </source>
</evidence>
<dbReference type="Proteomes" id="UP001219568">
    <property type="component" value="Unassembled WGS sequence"/>
</dbReference>
<comment type="caution">
    <text evidence="8">The sequence shown here is derived from an EMBL/GenBank/DDBJ whole genome shotgun (WGS) entry which is preliminary data.</text>
</comment>
<feature type="compositionally biased region" description="Basic and acidic residues" evidence="6">
    <location>
        <begin position="316"/>
        <end position="327"/>
    </location>
</feature>
<sequence length="822" mass="90220">MPRPRRPGAPEPKRRSRKGCWPCKARKVKCGEEKPACLNCQRQGESCDYSVRLNWGGRTKRASIDSPNSQYSGYGGAVFGISDSFPINSMSPGSISTPSSVPAPTSNNSGDGFITSHPGDLTSPGAISPSTPAPGIFDSPRPGSGSEGVTSPNQLDVQFASTWAEHSPPVTTSVSSRGLSQYPFGQQTFDGLSFPASADHGSGLRSLSAFAFHTSPVSQPVSFLRHSVDVSNHQPEAFMFHNHDEGKLVQGGQESVDEHDVNLTGSKKSGPSRSPHETGGLSSLLFDSHKASIAGSNATSSPRLGETPMNIGSTHNYHDDLSRDNHTSIENTNQTDQASRDSTMAQNKWQTYLNSVTDNYGLDSGRPDQDLMFNNDHAAIDINYALDLISSRWQDQEFSKASPPQPMADTQTQFCSGYYASSVPINIPRYLSPLPSSLLENPINLMYFHHFLNHTARMLVPHSCDNNPFISVLPSMAIGDSNLLNLLLAYSASHRARYLGHPEPANRIAHWVSKVFPTLRVALESSNEDITDSHLAAAIMLLSLKIVSPGTFEVPITWKSHLKLARDLFLARSERMAQPGNRIGAFFARWLGYLDTMGALSCRQAGPPLMIYNSILTACSPDDHDEFIVDCFTGFTPRTGVFLIRLARLVQECDNQRFDEMGHFQYDWHASADMVLEAQAVLGEIDGLSEHAHTNPDHHQGIESSDMMAIEEAFRFAGLLHLHRRVLGSPPDSFPVKEVLRKLIDALSRMRPGAATEVCSLFPLFTAGCESRDAPQRSKLLDRFFVLESSGMKQIQNARQLMQHCWERKLPWIALAGGQFLG</sequence>
<dbReference type="Pfam" id="PF11951">
    <property type="entry name" value="Fungal_trans_2"/>
    <property type="match status" value="1"/>
</dbReference>
<feature type="compositionally biased region" description="Polar residues" evidence="6">
    <location>
        <begin position="263"/>
        <end position="272"/>
    </location>
</feature>
<keyword evidence="3" id="KW-0238">DNA-binding</keyword>
<protein>
    <recommendedName>
        <fullName evidence="7">Zn(2)-C6 fungal-type domain-containing protein</fullName>
    </recommendedName>
</protein>
<dbReference type="GO" id="GO:0000976">
    <property type="term" value="F:transcription cis-regulatory region binding"/>
    <property type="evidence" value="ECO:0007669"/>
    <property type="project" value="TreeGrafter"/>
</dbReference>
<evidence type="ECO:0000256" key="2">
    <source>
        <dbReference type="ARBA" id="ARBA00023015"/>
    </source>
</evidence>
<dbReference type="Pfam" id="PF00172">
    <property type="entry name" value="Zn_clus"/>
    <property type="match status" value="1"/>
</dbReference>
<accession>A0AAD6I3Q5</accession>
<evidence type="ECO:0000256" key="6">
    <source>
        <dbReference type="SAM" id="MobiDB-lite"/>
    </source>
</evidence>
<dbReference type="Gene3D" id="4.10.240.10">
    <property type="entry name" value="Zn(2)-C6 fungal-type DNA-binding domain"/>
    <property type="match status" value="1"/>
</dbReference>
<gene>
    <name evidence="8" type="ORF">N7460_012496</name>
</gene>
<evidence type="ECO:0000313" key="8">
    <source>
        <dbReference type="EMBL" id="KAJ6027679.1"/>
    </source>
</evidence>
<dbReference type="AlphaFoldDB" id="A0AAD6I3Q5"/>
<comment type="subcellular location">
    <subcellularLocation>
        <location evidence="1">Nucleus</location>
    </subcellularLocation>
</comment>
<dbReference type="InterPro" id="IPR001138">
    <property type="entry name" value="Zn2Cys6_DnaBD"/>
</dbReference>
<feature type="region of interest" description="Disordered" evidence="6">
    <location>
        <begin position="260"/>
        <end position="344"/>
    </location>
</feature>
<organism evidence="8 9">
    <name type="scientific">Penicillium canescens</name>
    <dbReference type="NCBI Taxonomy" id="5083"/>
    <lineage>
        <taxon>Eukaryota</taxon>
        <taxon>Fungi</taxon>
        <taxon>Dikarya</taxon>
        <taxon>Ascomycota</taxon>
        <taxon>Pezizomycotina</taxon>
        <taxon>Eurotiomycetes</taxon>
        <taxon>Eurotiomycetidae</taxon>
        <taxon>Eurotiales</taxon>
        <taxon>Aspergillaceae</taxon>
        <taxon>Penicillium</taxon>
    </lineage>
</organism>
<feature type="compositionally biased region" description="Polar residues" evidence="6">
    <location>
        <begin position="328"/>
        <end position="344"/>
    </location>
</feature>
<dbReference type="EMBL" id="JAQJZL010000015">
    <property type="protein sequence ID" value="KAJ6027679.1"/>
    <property type="molecule type" value="Genomic_DNA"/>
</dbReference>